<name>A0AAV5GDP5_9BASI</name>
<evidence type="ECO:0000313" key="3">
    <source>
        <dbReference type="Proteomes" id="UP001342314"/>
    </source>
</evidence>
<gene>
    <name evidence="2" type="ORF">Rhopal_001595-T1</name>
</gene>
<evidence type="ECO:0000256" key="1">
    <source>
        <dbReference type="SAM" id="MobiDB-lite"/>
    </source>
</evidence>
<proteinExistence type="predicted"/>
<feature type="compositionally biased region" description="Acidic residues" evidence="1">
    <location>
        <begin position="17"/>
        <end position="29"/>
    </location>
</feature>
<evidence type="ECO:0008006" key="4">
    <source>
        <dbReference type="Google" id="ProtNLM"/>
    </source>
</evidence>
<protein>
    <recommendedName>
        <fullName evidence="4">Proteasome assembly chaperone 1</fullName>
    </recommendedName>
</protein>
<reference evidence="2 3" key="1">
    <citation type="submission" date="2021-12" db="EMBL/GenBank/DDBJ databases">
        <title>High titer production of polyol ester of fatty acids by Rhodotorula paludigena BS15 towards product separation-free biomass refinery.</title>
        <authorList>
            <person name="Mano J."/>
            <person name="Ono H."/>
            <person name="Tanaka T."/>
            <person name="Naito K."/>
            <person name="Sushida H."/>
            <person name="Ike M."/>
            <person name="Tokuyasu K."/>
            <person name="Kitaoka M."/>
        </authorList>
    </citation>
    <scope>NUCLEOTIDE SEQUENCE [LARGE SCALE GENOMIC DNA]</scope>
    <source>
        <strain evidence="2 3">BS15</strain>
    </source>
</reference>
<dbReference type="Proteomes" id="UP001342314">
    <property type="component" value="Unassembled WGS sequence"/>
</dbReference>
<organism evidence="2 3">
    <name type="scientific">Rhodotorula paludigena</name>
    <dbReference type="NCBI Taxonomy" id="86838"/>
    <lineage>
        <taxon>Eukaryota</taxon>
        <taxon>Fungi</taxon>
        <taxon>Dikarya</taxon>
        <taxon>Basidiomycota</taxon>
        <taxon>Pucciniomycotina</taxon>
        <taxon>Microbotryomycetes</taxon>
        <taxon>Sporidiobolales</taxon>
        <taxon>Sporidiobolaceae</taxon>
        <taxon>Rhodotorula</taxon>
    </lineage>
</organism>
<keyword evidence="3" id="KW-1185">Reference proteome</keyword>
<accession>A0AAV5GDP5</accession>
<dbReference type="AlphaFoldDB" id="A0AAV5GDP5"/>
<dbReference type="EMBL" id="BQKY01000003">
    <property type="protein sequence ID" value="GJN88629.1"/>
    <property type="molecule type" value="Genomic_DNA"/>
</dbReference>
<evidence type="ECO:0000313" key="2">
    <source>
        <dbReference type="EMBL" id="GJN88629.1"/>
    </source>
</evidence>
<sequence length="321" mass="33373">MDFERNAHLAPSPSYALEDESDSEWDDGELSTSRSTAKELAPEPVVTLDGPVEAVKEGKEAVFLLGEAGERIAQGIELDDAAATVRVLVDGEQAGLIVPARVNAPTLVLLSAALPLATLHPLSAKLLEALKPATSISVSTYHLPSWIPASNDPSSSTAPILYLSSASPSPAVAQLRSHGAVQPFSPPNLHHGLGASLLTLSALSTSAASSTLFLLPTTTPPQPLNGPFAPLSPIVSAGVGSAGTLYDAGGPTGLSDPGALFRSLAGIGSKRAAPGAAPLRAVKDALAWDWWVPGRQGGKGFEWLERQRKERRREAASSMYM</sequence>
<feature type="region of interest" description="Disordered" evidence="1">
    <location>
        <begin position="1"/>
        <end position="42"/>
    </location>
</feature>
<comment type="caution">
    <text evidence="2">The sequence shown here is derived from an EMBL/GenBank/DDBJ whole genome shotgun (WGS) entry which is preliminary data.</text>
</comment>